<dbReference type="EMBL" id="JANPWB010000006">
    <property type="protein sequence ID" value="KAJ1182333.1"/>
    <property type="molecule type" value="Genomic_DNA"/>
</dbReference>
<evidence type="ECO:0000313" key="1">
    <source>
        <dbReference type="EMBL" id="KAJ1182333.1"/>
    </source>
</evidence>
<gene>
    <name evidence="1" type="ORF">NDU88_007525</name>
</gene>
<dbReference type="Proteomes" id="UP001066276">
    <property type="component" value="Chromosome 3_2"/>
</dbReference>
<name>A0AAV7U3C1_PLEWA</name>
<keyword evidence="2" id="KW-1185">Reference proteome</keyword>
<protein>
    <submittedName>
        <fullName evidence="1">Uncharacterized protein</fullName>
    </submittedName>
</protein>
<organism evidence="1 2">
    <name type="scientific">Pleurodeles waltl</name>
    <name type="common">Iberian ribbed newt</name>
    <dbReference type="NCBI Taxonomy" id="8319"/>
    <lineage>
        <taxon>Eukaryota</taxon>
        <taxon>Metazoa</taxon>
        <taxon>Chordata</taxon>
        <taxon>Craniata</taxon>
        <taxon>Vertebrata</taxon>
        <taxon>Euteleostomi</taxon>
        <taxon>Amphibia</taxon>
        <taxon>Batrachia</taxon>
        <taxon>Caudata</taxon>
        <taxon>Salamandroidea</taxon>
        <taxon>Salamandridae</taxon>
        <taxon>Pleurodelinae</taxon>
        <taxon>Pleurodeles</taxon>
    </lineage>
</organism>
<evidence type="ECO:0000313" key="2">
    <source>
        <dbReference type="Proteomes" id="UP001066276"/>
    </source>
</evidence>
<proteinExistence type="predicted"/>
<sequence length="176" mass="17983">MVSCSLAGAVKLPVPGAIAAGAGNAAIPASCPDAIQWASRHLAAQDTLIVLCSLVGAVKPPRAIAARVANTAPPAARPEALQRASRHPAAQDALIVLCSLVGGKLASVVNTKLGIHTKPMEGLAETVNDPMESLGVVDSRAELLGYLTAHEFNSVMDVAPSDALLLPSFRAIDALR</sequence>
<comment type="caution">
    <text evidence="1">The sequence shown here is derived from an EMBL/GenBank/DDBJ whole genome shotgun (WGS) entry which is preliminary data.</text>
</comment>
<accession>A0AAV7U3C1</accession>
<reference evidence="1" key="1">
    <citation type="journal article" date="2022" name="bioRxiv">
        <title>Sequencing and chromosome-scale assembly of the giantPleurodeles waltlgenome.</title>
        <authorList>
            <person name="Brown T."/>
            <person name="Elewa A."/>
            <person name="Iarovenko S."/>
            <person name="Subramanian E."/>
            <person name="Araus A.J."/>
            <person name="Petzold A."/>
            <person name="Susuki M."/>
            <person name="Suzuki K.-i.T."/>
            <person name="Hayashi T."/>
            <person name="Toyoda A."/>
            <person name="Oliveira C."/>
            <person name="Osipova E."/>
            <person name="Leigh N.D."/>
            <person name="Simon A."/>
            <person name="Yun M.H."/>
        </authorList>
    </citation>
    <scope>NUCLEOTIDE SEQUENCE</scope>
    <source>
        <strain evidence="1">20211129_DDA</strain>
        <tissue evidence="1">Liver</tissue>
    </source>
</reference>
<dbReference type="AlphaFoldDB" id="A0AAV7U3C1"/>